<name>A0A3S5B2P0_9PLAT</name>
<proteinExistence type="inferred from homology"/>
<accession>A0A3S5B2P0</accession>
<dbReference type="OrthoDB" id="283883at2759"/>
<comment type="similarity">
    <text evidence="1">Belongs to the SNF8 family.</text>
</comment>
<evidence type="ECO:0000313" key="5">
    <source>
        <dbReference type="Proteomes" id="UP000784294"/>
    </source>
</evidence>
<dbReference type="InterPro" id="IPR040608">
    <property type="entry name" value="Snf8/Vps36"/>
</dbReference>
<dbReference type="Proteomes" id="UP000784294">
    <property type="component" value="Unassembled WGS sequence"/>
</dbReference>
<dbReference type="InterPro" id="IPR036390">
    <property type="entry name" value="WH_DNA-bd_sf"/>
</dbReference>
<protein>
    <recommendedName>
        <fullName evidence="2">Vacuolar-sorting protein SNF8</fullName>
    </recommendedName>
    <alternativeName>
        <fullName evidence="3">ESCRT-II complex subunit VPS22</fullName>
    </alternativeName>
</protein>
<evidence type="ECO:0000256" key="3">
    <source>
        <dbReference type="ARBA" id="ARBA00030097"/>
    </source>
</evidence>
<dbReference type="PANTHER" id="PTHR12806">
    <property type="entry name" value="EAP30 SUBUNIT OF ELL COMPLEX"/>
    <property type="match status" value="1"/>
</dbReference>
<gene>
    <name evidence="4" type="ORF">PXEA_LOCUS25268</name>
</gene>
<dbReference type="Gene3D" id="1.10.10.10">
    <property type="entry name" value="Winged helix-like DNA-binding domain superfamily/Winged helix DNA-binding domain"/>
    <property type="match status" value="1"/>
</dbReference>
<reference evidence="4" key="1">
    <citation type="submission" date="2018-11" db="EMBL/GenBank/DDBJ databases">
        <authorList>
            <consortium name="Pathogen Informatics"/>
        </authorList>
    </citation>
    <scope>NUCLEOTIDE SEQUENCE</scope>
</reference>
<dbReference type="PANTHER" id="PTHR12806:SF0">
    <property type="entry name" value="VACUOLAR-SORTING PROTEIN SNF8"/>
    <property type="match status" value="1"/>
</dbReference>
<organism evidence="4 5">
    <name type="scientific">Protopolystoma xenopodis</name>
    <dbReference type="NCBI Taxonomy" id="117903"/>
    <lineage>
        <taxon>Eukaryota</taxon>
        <taxon>Metazoa</taxon>
        <taxon>Spiralia</taxon>
        <taxon>Lophotrochozoa</taxon>
        <taxon>Platyhelminthes</taxon>
        <taxon>Monogenea</taxon>
        <taxon>Polyopisthocotylea</taxon>
        <taxon>Polystomatidea</taxon>
        <taxon>Polystomatidae</taxon>
        <taxon>Protopolystoma</taxon>
    </lineage>
</organism>
<dbReference type="Pfam" id="PF04157">
    <property type="entry name" value="EAP30"/>
    <property type="match status" value="1"/>
</dbReference>
<dbReference type="GO" id="GO:0000814">
    <property type="term" value="C:ESCRT II complex"/>
    <property type="evidence" value="ECO:0007669"/>
    <property type="project" value="InterPro"/>
</dbReference>
<keyword evidence="5" id="KW-1185">Reference proteome</keyword>
<sequence>MRRVGVGAIKDRYGFQDRFRVKGEELVQVQLANLTRQFDIVKSALEGFAAKHRTKIQNNAGFRRQFQELCATIGVDPLAYSRGLWSEILGLGEFYYHLAVRIIEASNRSYMVCMAMEKRTGGIIPLEDLVSRLNKQKSSHSSEVSQDDVTSAIKKIGCFGNGFTLLKLECGQILVQSVPGEITMDQTMLLNLAGASQGRLAPSECIKKC</sequence>
<dbReference type="InterPro" id="IPR016689">
    <property type="entry name" value="ESCRT-2_cplx_Snf8"/>
</dbReference>
<dbReference type="InterPro" id="IPR036388">
    <property type="entry name" value="WH-like_DNA-bd_sf"/>
</dbReference>
<evidence type="ECO:0000256" key="2">
    <source>
        <dbReference type="ARBA" id="ARBA00017052"/>
    </source>
</evidence>
<evidence type="ECO:0000256" key="1">
    <source>
        <dbReference type="ARBA" id="ARBA00009834"/>
    </source>
</evidence>
<evidence type="ECO:0000313" key="4">
    <source>
        <dbReference type="EMBL" id="VEL31828.1"/>
    </source>
</evidence>
<dbReference type="EMBL" id="CAAALY010126932">
    <property type="protein sequence ID" value="VEL31828.1"/>
    <property type="molecule type" value="Genomic_DNA"/>
</dbReference>
<dbReference type="Gene3D" id="6.10.140.180">
    <property type="match status" value="1"/>
</dbReference>
<feature type="non-terminal residue" evidence="4">
    <location>
        <position position="1"/>
    </location>
</feature>
<dbReference type="SUPFAM" id="SSF46785">
    <property type="entry name" value="Winged helix' DNA-binding domain"/>
    <property type="match status" value="1"/>
</dbReference>
<dbReference type="GO" id="GO:0043328">
    <property type="term" value="P:protein transport to vacuole involved in ubiquitin-dependent protein catabolic process via the multivesicular body sorting pathway"/>
    <property type="evidence" value="ECO:0007669"/>
    <property type="project" value="TreeGrafter"/>
</dbReference>
<comment type="caution">
    <text evidence="4">The sequence shown here is derived from an EMBL/GenBank/DDBJ whole genome shotgun (WGS) entry which is preliminary data.</text>
</comment>
<dbReference type="AlphaFoldDB" id="A0A3S5B2P0"/>